<dbReference type="Gene3D" id="3.40.50.2300">
    <property type="match status" value="1"/>
</dbReference>
<dbReference type="Proteomes" id="UP000028194">
    <property type="component" value="Chromosome"/>
</dbReference>
<dbReference type="KEGG" id="nev:NTE_00211"/>
<dbReference type="EMBL" id="CP007174">
    <property type="protein sequence ID" value="AIF82293.1"/>
    <property type="molecule type" value="Genomic_DNA"/>
</dbReference>
<organism evidence="2 3">
    <name type="scientific">Candidatus Nitrososphaera evergladensis SR1</name>
    <dbReference type="NCBI Taxonomy" id="1459636"/>
    <lineage>
        <taxon>Archaea</taxon>
        <taxon>Nitrososphaerota</taxon>
        <taxon>Nitrososphaeria</taxon>
        <taxon>Nitrososphaerales</taxon>
        <taxon>Nitrososphaeraceae</taxon>
        <taxon>Nitrososphaera</taxon>
    </lineage>
</organism>
<dbReference type="InterPro" id="IPR001789">
    <property type="entry name" value="Sig_transdc_resp-reg_receiver"/>
</dbReference>
<proteinExistence type="predicted"/>
<evidence type="ECO:0000313" key="2">
    <source>
        <dbReference type="EMBL" id="AIF82293.1"/>
    </source>
</evidence>
<evidence type="ECO:0000259" key="1">
    <source>
        <dbReference type="PROSITE" id="PS50110"/>
    </source>
</evidence>
<keyword evidence="3" id="KW-1185">Reference proteome</keyword>
<dbReference type="SUPFAM" id="SSF52172">
    <property type="entry name" value="CheY-like"/>
    <property type="match status" value="1"/>
</dbReference>
<accession>A0A075MM24</accession>
<reference evidence="2 3" key="1">
    <citation type="journal article" date="2014" name="PLoS ONE">
        <title>Genome Sequence of Candidatus Nitrososphaera evergladensis from Group I.1b Enriched from Everglades Soil Reveals Novel Genomic Features of the Ammonia-Oxidizing Archaea.</title>
        <authorList>
            <person name="Zhalnina K.V."/>
            <person name="Dias R."/>
            <person name="Leonard M.T."/>
            <person name="Dorr de Quadros P."/>
            <person name="Camargo F.A."/>
            <person name="Drew J.C."/>
            <person name="Farmerie W.G."/>
            <person name="Daroub S.H."/>
            <person name="Triplett E.W."/>
        </authorList>
    </citation>
    <scope>NUCLEOTIDE SEQUENCE [LARGE SCALE GENOMIC DNA]</scope>
    <source>
        <strain evidence="2 3">SR1</strain>
    </source>
</reference>
<dbReference type="PROSITE" id="PS50110">
    <property type="entry name" value="RESPONSE_REGULATORY"/>
    <property type="match status" value="1"/>
</dbReference>
<evidence type="ECO:0000313" key="3">
    <source>
        <dbReference type="Proteomes" id="UP000028194"/>
    </source>
</evidence>
<sequence>MPKISGFELVRLIYGVDKNTRIILMSDSDLEREEFEKSEIASKVDAFMKKPRGIMKLISHIEALLKHKRRELAALVASAGASLMALSFEVVTAAMH</sequence>
<dbReference type="InterPro" id="IPR011006">
    <property type="entry name" value="CheY-like_superfamily"/>
</dbReference>
<protein>
    <recommendedName>
        <fullName evidence="1">Response regulatory domain-containing protein</fullName>
    </recommendedName>
</protein>
<dbReference type="AlphaFoldDB" id="A0A075MM24"/>
<dbReference type="HOGENOM" id="CLU_2353091_0_0_2"/>
<gene>
    <name evidence="2" type="ORF">NTE_00211</name>
</gene>
<dbReference type="GO" id="GO:0000160">
    <property type="term" value="P:phosphorelay signal transduction system"/>
    <property type="evidence" value="ECO:0007669"/>
    <property type="project" value="InterPro"/>
</dbReference>
<feature type="domain" description="Response regulatory" evidence="1">
    <location>
        <begin position="1"/>
        <end position="65"/>
    </location>
</feature>
<name>A0A075MM24_9ARCH</name>